<dbReference type="PROSITE" id="PS50104">
    <property type="entry name" value="TIR"/>
    <property type="match status" value="1"/>
</dbReference>
<evidence type="ECO:0000259" key="1">
    <source>
        <dbReference type="PROSITE" id="PS50104"/>
    </source>
</evidence>
<name>A0ABV1F9T8_9FIRM</name>
<evidence type="ECO:0000313" key="2">
    <source>
        <dbReference type="EMBL" id="MEQ2470051.1"/>
    </source>
</evidence>
<keyword evidence="3" id="KW-1185">Reference proteome</keyword>
<organism evidence="2 3">
    <name type="scientific">Ruminococcoides intestinale</name>
    <dbReference type="NCBI Taxonomy" id="3133162"/>
    <lineage>
        <taxon>Bacteria</taxon>
        <taxon>Bacillati</taxon>
        <taxon>Bacillota</taxon>
        <taxon>Clostridia</taxon>
        <taxon>Eubacteriales</taxon>
        <taxon>Oscillospiraceae</taxon>
        <taxon>Ruminococcoides</taxon>
    </lineage>
</organism>
<dbReference type="Gene3D" id="3.40.50.10140">
    <property type="entry name" value="Toll/interleukin-1 receptor homology (TIR) domain"/>
    <property type="match status" value="1"/>
</dbReference>
<evidence type="ECO:0000313" key="3">
    <source>
        <dbReference type="Proteomes" id="UP001490816"/>
    </source>
</evidence>
<dbReference type="EMBL" id="JBBMEZ010000016">
    <property type="protein sequence ID" value="MEQ2470051.1"/>
    <property type="molecule type" value="Genomic_DNA"/>
</dbReference>
<sequence length="296" mass="34826">MVNFQYKTRGQQKPQGKQRVYFTCHPDDFEIYFEDIQKEILDQQDCAVFFLGPYTISEEIDDYELCLCEMQLLVVPITRKLLTEYNIAIDTDLPLALKNNIPILPLMQENDLDDLFNSKLGDLQYLYKHSHDPTSIPYEEKLTKYLESVLIGNDLVKKIKNEFDAYIFLSYRKKDRKHANELMRFIHSYPIYRDIVIWYDEFLIPGENFNDSISSALEKSELVALVVTPNLVNESNYILNTEYPMAQKIGKNILPVRMVSTNSWKFKRMYKGCQRPIAPNKKKLNKSLTTMLKMQL</sequence>
<protein>
    <submittedName>
        <fullName evidence="2">Toll/interleukin-1 receptor domain-containing protein</fullName>
    </submittedName>
</protein>
<comment type="caution">
    <text evidence="2">The sequence shown here is derived from an EMBL/GenBank/DDBJ whole genome shotgun (WGS) entry which is preliminary data.</text>
</comment>
<gene>
    <name evidence="2" type="ORF">WMO39_06880</name>
</gene>
<keyword evidence="2" id="KW-0675">Receptor</keyword>
<feature type="domain" description="TIR" evidence="1">
    <location>
        <begin position="163"/>
        <end position="296"/>
    </location>
</feature>
<dbReference type="Pfam" id="PF13676">
    <property type="entry name" value="TIR_2"/>
    <property type="match status" value="1"/>
</dbReference>
<reference evidence="2 3" key="1">
    <citation type="submission" date="2024-03" db="EMBL/GenBank/DDBJ databases">
        <title>Human intestinal bacterial collection.</title>
        <authorList>
            <person name="Pauvert C."/>
            <person name="Hitch T.C.A."/>
            <person name="Clavel T."/>
        </authorList>
    </citation>
    <scope>NUCLEOTIDE SEQUENCE [LARGE SCALE GENOMIC DNA]</scope>
    <source>
        <strain evidence="2 3">CLA-JM-H38</strain>
    </source>
</reference>
<dbReference type="Proteomes" id="UP001490816">
    <property type="component" value="Unassembled WGS sequence"/>
</dbReference>
<dbReference type="SUPFAM" id="SSF52200">
    <property type="entry name" value="Toll/Interleukin receptor TIR domain"/>
    <property type="match status" value="1"/>
</dbReference>
<dbReference type="RefSeq" id="WP_117949720.1">
    <property type="nucleotide sequence ID" value="NZ_JBBMEZ010000016.1"/>
</dbReference>
<dbReference type="InterPro" id="IPR035897">
    <property type="entry name" value="Toll_tir_struct_dom_sf"/>
</dbReference>
<dbReference type="InterPro" id="IPR000157">
    <property type="entry name" value="TIR_dom"/>
</dbReference>
<proteinExistence type="predicted"/>
<accession>A0ABV1F9T8</accession>